<dbReference type="RefSeq" id="WP_120571368.1">
    <property type="nucleotide sequence ID" value="NZ_CP024087.1"/>
</dbReference>
<dbReference type="AlphaFoldDB" id="A0A386WSA1"/>
<dbReference type="InterPro" id="IPR023393">
    <property type="entry name" value="START-like_dom_sf"/>
</dbReference>
<accession>A0A386WSA1</accession>
<dbReference type="Proteomes" id="UP000267804">
    <property type="component" value="Chromosome"/>
</dbReference>
<name>A0A386WSA1_9ACTN</name>
<protein>
    <submittedName>
        <fullName evidence="1">Polyketide cyclase</fullName>
    </submittedName>
</protein>
<dbReference type="KEGG" id="mtua:CSH63_18465"/>
<proteinExistence type="predicted"/>
<organism evidence="1 2">
    <name type="scientific">Micromonospora tulbaghiae</name>
    <dbReference type="NCBI Taxonomy" id="479978"/>
    <lineage>
        <taxon>Bacteria</taxon>
        <taxon>Bacillati</taxon>
        <taxon>Actinomycetota</taxon>
        <taxon>Actinomycetes</taxon>
        <taxon>Micromonosporales</taxon>
        <taxon>Micromonosporaceae</taxon>
        <taxon>Micromonospora</taxon>
    </lineage>
</organism>
<sequence length="169" mass="18610">MLGDRWGVSDDETRRRYPCDDFVPVPNLRAWRGVSVDAPPSAVWRWVAQIRLAPYSYDWIDNLGRRSPQRLVDLSEPVAGEAFTTAGGRRRGRILAVEPGHHLTGEIMGAVLSYVLVPDAGNGTRLLLKVVMRTNPVIALGGCLGDLVMARRQLLNLNRLAESGDGPAR</sequence>
<dbReference type="EMBL" id="CP024087">
    <property type="protein sequence ID" value="AYF29414.1"/>
    <property type="molecule type" value="Genomic_DNA"/>
</dbReference>
<dbReference type="SUPFAM" id="SSF55961">
    <property type="entry name" value="Bet v1-like"/>
    <property type="match status" value="1"/>
</dbReference>
<dbReference type="Gene3D" id="3.30.530.20">
    <property type="match status" value="1"/>
</dbReference>
<gene>
    <name evidence="1" type="ORF">CSH63_18465</name>
</gene>
<evidence type="ECO:0000313" key="2">
    <source>
        <dbReference type="Proteomes" id="UP000267804"/>
    </source>
</evidence>
<evidence type="ECO:0000313" key="1">
    <source>
        <dbReference type="EMBL" id="AYF29414.1"/>
    </source>
</evidence>
<reference evidence="1 2" key="1">
    <citation type="submission" date="2017-10" db="EMBL/GenBank/DDBJ databases">
        <title>Integration of genomic and chemical information greatly accelerates assignment of the full stereostructure of myelolactone, a potent inhibitor of myeloma from a marine-derived Micromonospora.</title>
        <authorList>
            <person name="Kim M.C."/>
            <person name="Machado H."/>
            <person name="Jensen P.R."/>
            <person name="Fenical W."/>
        </authorList>
    </citation>
    <scope>NUCLEOTIDE SEQUENCE [LARGE SCALE GENOMIC DNA]</scope>
    <source>
        <strain evidence="1 2">CNY-010</strain>
    </source>
</reference>